<sequence>MWRTTETWREACTVWLGSTRDLASSTAWSRPALLKRIPVQYLPPKLSAVPDVAGRSLYSLRTRIPCFVVCSAWRPQSAVAVNIQASDAHLSICTAHRRITGTASEVVSSRASPRSFPSALTCRAESWYPHNLT</sequence>
<keyword evidence="2" id="KW-1185">Reference proteome</keyword>
<dbReference type="EMBL" id="BPQB01000064">
    <property type="protein sequence ID" value="GJE96853.1"/>
    <property type="molecule type" value="Genomic_DNA"/>
</dbReference>
<dbReference type="AlphaFoldDB" id="A0A9P3LJ36"/>
<reference evidence="1 2" key="1">
    <citation type="submission" date="2021-08" db="EMBL/GenBank/DDBJ databases">
        <title>Draft Genome Sequence of Phanerochaete sordida strain YK-624.</title>
        <authorList>
            <person name="Mori T."/>
            <person name="Dohra H."/>
            <person name="Suzuki T."/>
            <person name="Kawagishi H."/>
            <person name="Hirai H."/>
        </authorList>
    </citation>
    <scope>NUCLEOTIDE SEQUENCE [LARGE SCALE GENOMIC DNA]</scope>
    <source>
        <strain evidence="1 2">YK-624</strain>
    </source>
</reference>
<dbReference type="Proteomes" id="UP000703269">
    <property type="component" value="Unassembled WGS sequence"/>
</dbReference>
<accession>A0A9P3LJ36</accession>
<evidence type="ECO:0000313" key="2">
    <source>
        <dbReference type="Proteomes" id="UP000703269"/>
    </source>
</evidence>
<protein>
    <submittedName>
        <fullName evidence="1">Uncharacterized protein</fullName>
    </submittedName>
</protein>
<proteinExistence type="predicted"/>
<gene>
    <name evidence="1" type="ORF">PsYK624_130600</name>
</gene>
<organism evidence="1 2">
    <name type="scientific">Phanerochaete sordida</name>
    <dbReference type="NCBI Taxonomy" id="48140"/>
    <lineage>
        <taxon>Eukaryota</taxon>
        <taxon>Fungi</taxon>
        <taxon>Dikarya</taxon>
        <taxon>Basidiomycota</taxon>
        <taxon>Agaricomycotina</taxon>
        <taxon>Agaricomycetes</taxon>
        <taxon>Polyporales</taxon>
        <taxon>Phanerochaetaceae</taxon>
        <taxon>Phanerochaete</taxon>
    </lineage>
</organism>
<comment type="caution">
    <text evidence="1">The sequence shown here is derived from an EMBL/GenBank/DDBJ whole genome shotgun (WGS) entry which is preliminary data.</text>
</comment>
<evidence type="ECO:0000313" key="1">
    <source>
        <dbReference type="EMBL" id="GJE96853.1"/>
    </source>
</evidence>
<name>A0A9P3LJ36_9APHY</name>